<feature type="region of interest" description="Disordered" evidence="1">
    <location>
        <begin position="185"/>
        <end position="208"/>
    </location>
</feature>
<dbReference type="Proteomes" id="UP000801492">
    <property type="component" value="Unassembled WGS sequence"/>
</dbReference>
<organism evidence="3 4">
    <name type="scientific">Ignelater luminosus</name>
    <name type="common">Cucubano</name>
    <name type="synonym">Pyrophorus luminosus</name>
    <dbReference type="NCBI Taxonomy" id="2038154"/>
    <lineage>
        <taxon>Eukaryota</taxon>
        <taxon>Metazoa</taxon>
        <taxon>Ecdysozoa</taxon>
        <taxon>Arthropoda</taxon>
        <taxon>Hexapoda</taxon>
        <taxon>Insecta</taxon>
        <taxon>Pterygota</taxon>
        <taxon>Neoptera</taxon>
        <taxon>Endopterygota</taxon>
        <taxon>Coleoptera</taxon>
        <taxon>Polyphaga</taxon>
        <taxon>Elateriformia</taxon>
        <taxon>Elateroidea</taxon>
        <taxon>Elateridae</taxon>
        <taxon>Agrypninae</taxon>
        <taxon>Pyrophorini</taxon>
        <taxon>Ignelater</taxon>
    </lineage>
</organism>
<dbReference type="EMBL" id="VTPC01003949">
    <property type="protein sequence ID" value="KAF2897732.1"/>
    <property type="molecule type" value="Genomic_DNA"/>
</dbReference>
<protein>
    <recommendedName>
        <fullName evidence="2">PiggyBac transposable element-derived protein domain-containing protein</fullName>
    </recommendedName>
</protein>
<sequence>MTSSYYLRGVSRADVTLKTSPVNIAVKDLGEESDIDKIDEVEQNKGDSSTEQNSEDLSFDEDDSHDGDGIGKSGLVMSIKRFKILIGCPRFDDRTTQSEQKALDHLASICKVFEKFVRKCQSSYVPGENVTIDKILPGFRGNAPFDSMYHRNLQIWHKAVRPCIYMEENSQKVHFVLYEDEYCPSDQPSDTNEGGSDYEGMSLFPQKN</sequence>
<evidence type="ECO:0000313" key="4">
    <source>
        <dbReference type="Proteomes" id="UP000801492"/>
    </source>
</evidence>
<feature type="compositionally biased region" description="Acidic residues" evidence="1">
    <location>
        <begin position="53"/>
        <end position="65"/>
    </location>
</feature>
<feature type="domain" description="PiggyBac transposable element-derived protein" evidence="2">
    <location>
        <begin position="66"/>
        <end position="148"/>
    </location>
</feature>
<comment type="caution">
    <text evidence="3">The sequence shown here is derived from an EMBL/GenBank/DDBJ whole genome shotgun (WGS) entry which is preliminary data.</text>
</comment>
<proteinExistence type="predicted"/>
<evidence type="ECO:0000256" key="1">
    <source>
        <dbReference type="SAM" id="MobiDB-lite"/>
    </source>
</evidence>
<dbReference type="InterPro" id="IPR029526">
    <property type="entry name" value="PGBD"/>
</dbReference>
<evidence type="ECO:0000259" key="2">
    <source>
        <dbReference type="Pfam" id="PF13843"/>
    </source>
</evidence>
<accession>A0A8K0GDE2</accession>
<dbReference type="AlphaFoldDB" id="A0A8K0GDE2"/>
<feature type="region of interest" description="Disordered" evidence="1">
    <location>
        <begin position="35"/>
        <end position="71"/>
    </location>
</feature>
<dbReference type="Pfam" id="PF13843">
    <property type="entry name" value="DDE_Tnp_1_7"/>
    <property type="match status" value="1"/>
</dbReference>
<gene>
    <name evidence="3" type="ORF">ILUMI_08443</name>
</gene>
<name>A0A8K0GDE2_IGNLU</name>
<dbReference type="OrthoDB" id="6782332at2759"/>
<feature type="compositionally biased region" description="Basic and acidic residues" evidence="1">
    <location>
        <begin position="35"/>
        <end position="45"/>
    </location>
</feature>
<reference evidence="3" key="1">
    <citation type="submission" date="2019-08" db="EMBL/GenBank/DDBJ databases">
        <title>The genome of the North American firefly Photinus pyralis.</title>
        <authorList>
            <consortium name="Photinus pyralis genome working group"/>
            <person name="Fallon T.R."/>
            <person name="Sander Lower S.E."/>
            <person name="Weng J.-K."/>
        </authorList>
    </citation>
    <scope>NUCLEOTIDE SEQUENCE</scope>
    <source>
        <strain evidence="3">TRF0915ILg1</strain>
        <tissue evidence="3">Whole body</tissue>
    </source>
</reference>
<evidence type="ECO:0000313" key="3">
    <source>
        <dbReference type="EMBL" id="KAF2897732.1"/>
    </source>
</evidence>
<keyword evidence="4" id="KW-1185">Reference proteome</keyword>